<dbReference type="PANTHER" id="PTHR20856">
    <property type="entry name" value="DNA-DIRECTED RNA POLYMERASE I SUBUNIT 2"/>
    <property type="match status" value="1"/>
</dbReference>
<keyword evidence="9" id="KW-0548">Nucleotidyltransferase</keyword>
<evidence type="ECO:0000313" key="20">
    <source>
        <dbReference type="EMBL" id="ASF83436.1"/>
    </source>
</evidence>
<accession>A0A218N995</accession>
<evidence type="ECO:0000256" key="4">
    <source>
        <dbReference type="ARBA" id="ARBA00012418"/>
    </source>
</evidence>
<evidence type="ECO:0000256" key="14">
    <source>
        <dbReference type="RuleBase" id="RU000434"/>
    </source>
</evidence>
<dbReference type="KEGG" id="cre:ChreCp042"/>
<feature type="compositionally biased region" description="Low complexity" evidence="15">
    <location>
        <begin position="383"/>
        <end position="393"/>
    </location>
</feature>
<keyword evidence="10" id="KW-0804">Transcription</keyword>
<sequence length="822" mass="93185">MLNISTNMMINQTLNFDSNQESQKNKTERISKTKLTRELITKTDHDIYVDDISFLQREDNVNVSQIDLTARGVLNPEDQGVLHKSTEFGVFNKNKTGLPASVDLKIKQNSFFSVKQPDFNKYLISDFVEIQRNSFFTLLEKGIIEEFSKRNPITNSKKTMEIFFYPDYYQLTPPEYSPSQAIIKSKSYTSKLYIPVQLTDKSKNIIKLKWVYIGDIPLMTKRGHFILNGCARVIVNQMVRSPGIYYQKKIYENFSNKWSEKPENTFTRYFADLICNRGTWLRIEMDKYNKIWAQMKRVPKIPIMWFLIAVGLTDKIVLKTVMDSKILLYNLDEDPLNPRKKPLPYVKTPPAAWSAIYNIVFAKKIKAQEKAKKMLELTEGNPSSKSQTKNKTSASKKSKTLNVANTKGKTPAENIKTLSELIDLEKALFLKSEQGRKWIFNKFMNPRTYDLGKVGRVNFNRKLKLSISQDITTLTPQDLLAATNNLILVSKGLRELDDIDHLKNRRVRTSGELIQIQIGVGLVRLEKTIREKMTYASGLSSLPSQKFAFRSSKQRNQSPVGDAENATQLTIGNLINTKPFNGALREFFGTSPLSQFMDQINPLAELTHKRRLSSMGPGGVTRDSATLAIRGIHPSHYGRICPVETPEGKNTGLVNSLTAYARVNAAGYIETPFYRVYKGQVQKKTGLYFFSAKQEEKIKLGAPDLYTSEIGFLPKASIPVRIVEDFTKISRNEIQYVGVAPIQMISIATSLIPFFEHDDANRALMGSNMQRQAVPILKPQRPIVGTGLEARAVSDSGHVITAKSSGIVMYTSSKEIIIYSLQ</sequence>
<evidence type="ECO:0000259" key="17">
    <source>
        <dbReference type="Pfam" id="PF04563"/>
    </source>
</evidence>
<feature type="domain" description="RNA polymerase Rpb2" evidence="18">
    <location>
        <begin position="595"/>
        <end position="663"/>
    </location>
</feature>
<keyword evidence="5" id="KW-0240">DNA-directed RNA polymerase</keyword>
<comment type="catalytic activity">
    <reaction evidence="13">
        <text>RNA(n) + a ribonucleoside 5'-triphosphate = RNA(n+1) + diphosphate</text>
        <dbReference type="Rhea" id="RHEA:21248"/>
        <dbReference type="Rhea" id="RHEA-COMP:14527"/>
        <dbReference type="Rhea" id="RHEA-COMP:17342"/>
        <dbReference type="ChEBI" id="CHEBI:33019"/>
        <dbReference type="ChEBI" id="CHEBI:61557"/>
        <dbReference type="ChEBI" id="CHEBI:140395"/>
        <dbReference type="EC" id="2.7.7.6"/>
    </reaction>
</comment>
<dbReference type="AlphaFoldDB" id="A0A218N995"/>
<dbReference type="Gene3D" id="3.90.1100.10">
    <property type="match status" value="3"/>
</dbReference>
<feature type="region of interest" description="Disordered" evidence="15">
    <location>
        <begin position="376"/>
        <end position="408"/>
    </location>
</feature>
<geneLocation type="chloroplast" evidence="22"/>
<dbReference type="InterPro" id="IPR007644">
    <property type="entry name" value="RNA_pol_bsu_protrusion"/>
</dbReference>
<evidence type="ECO:0000256" key="2">
    <source>
        <dbReference type="ARBA" id="ARBA00004229"/>
    </source>
</evidence>
<evidence type="ECO:0000259" key="18">
    <source>
        <dbReference type="Pfam" id="PF04565"/>
    </source>
</evidence>
<dbReference type="GO" id="GO:0003899">
    <property type="term" value="F:DNA-directed RNA polymerase activity"/>
    <property type="evidence" value="ECO:0007669"/>
    <property type="project" value="UniProtKB-EC"/>
</dbReference>
<evidence type="ECO:0000256" key="6">
    <source>
        <dbReference type="ARBA" id="ARBA00022528"/>
    </source>
</evidence>
<protein>
    <recommendedName>
        <fullName evidence="4">DNA-directed RNA polymerase</fullName>
        <ecNumber evidence="4">2.7.7.6</ecNumber>
    </recommendedName>
    <alternativeName>
        <fullName evidence="12">PEP</fullName>
    </alternativeName>
</protein>
<dbReference type="EC" id="2.7.7.6" evidence="4"/>
<comment type="subunit">
    <text evidence="11">In plastids the minimal PEP RNA polymerase catalytic core is composed of four subunits: alpha, beta, beta', and beta''. When a (nuclear-encoded) sigma factor is associated with the core the holoenzyme is formed, which can initiate transcription.</text>
</comment>
<dbReference type="EMBL" id="MF083691">
    <property type="protein sequence ID" value="ASF83567.1"/>
    <property type="molecule type" value="Genomic_DNA"/>
</dbReference>
<keyword evidence="7 22" id="KW-0934">Plastid</keyword>
<dbReference type="SUPFAM" id="SSF64484">
    <property type="entry name" value="beta and beta-prime subunits of DNA dependent RNA-polymerase"/>
    <property type="match status" value="1"/>
</dbReference>
<evidence type="ECO:0000259" key="16">
    <source>
        <dbReference type="Pfam" id="PF04561"/>
    </source>
</evidence>
<organism evidence="22">
    <name type="scientific">Chlamydomonas reinhardtii</name>
    <name type="common">Chlamydomonas smithii</name>
    <dbReference type="NCBI Taxonomy" id="3055"/>
    <lineage>
        <taxon>Eukaryota</taxon>
        <taxon>Viridiplantae</taxon>
        <taxon>Chlorophyta</taxon>
        <taxon>core chlorophytes</taxon>
        <taxon>Chlorophyceae</taxon>
        <taxon>CS clade</taxon>
        <taxon>Chlamydomonadales</taxon>
        <taxon>Chlamydomonadaceae</taxon>
        <taxon>Chlamydomonas</taxon>
    </lineage>
</organism>
<reference evidence="22" key="1">
    <citation type="submission" date="2017-05" db="EMBL/GenBank/DDBJ databases">
        <title>The plastid genomes of the Chlamydomonas reinhardtii nonphotsyntehtic mutants CC-1375, CC-373, CC-4199, CC-2359 and CC-1051.</title>
        <authorList>
            <person name="DeShaw A.E."/>
            <person name="Figueroa-Martinez F."/>
            <person name="Reyes-Prieto A."/>
        </authorList>
    </citation>
    <scope>NUCLEOTIDE SEQUENCE</scope>
    <source>
        <strain evidence="22">CC-1051 M18</strain>
        <strain evidence="21">CC-1375 ac-u-lambda mt+</strain>
        <strain evidence="20">CC-2359 lts1-30 mt-</strain>
        <strain evidence="23">CC-373 ac-u-c-2-21</strain>
        <strain evidence="19">CC-4199 lts1-204</strain>
    </source>
</reference>
<evidence type="ECO:0000313" key="19">
    <source>
        <dbReference type="EMBL" id="ASF83368.1"/>
    </source>
</evidence>
<dbReference type="Pfam" id="PF04561">
    <property type="entry name" value="RNA_pol_Rpb2_2"/>
    <property type="match status" value="2"/>
</dbReference>
<keyword evidence="6 22" id="KW-0150">Chloroplast</keyword>
<dbReference type="InterPro" id="IPR007642">
    <property type="entry name" value="RNA_pol_Rpb2_2"/>
</dbReference>
<dbReference type="Pfam" id="PF04565">
    <property type="entry name" value="RNA_pol_Rpb2_3"/>
    <property type="match status" value="1"/>
</dbReference>
<dbReference type="EMBL" id="MF083688">
    <property type="protein sequence ID" value="ASF83368.1"/>
    <property type="molecule type" value="Genomic_DNA"/>
</dbReference>
<dbReference type="SMR" id="A0A218N995"/>
<comment type="subcellular location">
    <subcellularLocation>
        <location evidence="2">Plastid</location>
        <location evidence="2">Chloroplast</location>
    </subcellularLocation>
</comment>
<evidence type="ECO:0000256" key="3">
    <source>
        <dbReference type="ARBA" id="ARBA00006835"/>
    </source>
</evidence>
<gene>
    <name evidence="22" type="primary">rpoB</name>
</gene>
<feature type="domain" description="RNA polymerase beta subunit protrusion" evidence="17">
    <location>
        <begin position="175"/>
        <end position="534"/>
    </location>
</feature>
<evidence type="ECO:0000256" key="8">
    <source>
        <dbReference type="ARBA" id="ARBA00022679"/>
    </source>
</evidence>
<dbReference type="InterPro" id="IPR015712">
    <property type="entry name" value="DNA-dir_RNA_pol_su2"/>
</dbReference>
<keyword evidence="8" id="KW-0808">Transferase</keyword>
<evidence type="ECO:0000313" key="21">
    <source>
        <dbReference type="EMBL" id="ASF83501.1"/>
    </source>
</evidence>
<dbReference type="EMBL" id="MF083689">
    <property type="protein sequence ID" value="ASF83436.1"/>
    <property type="molecule type" value="Genomic_DNA"/>
</dbReference>
<feature type="domain" description="RNA polymerase Rpb2" evidence="16">
    <location>
        <begin position="240"/>
        <end position="375"/>
    </location>
</feature>
<evidence type="ECO:0000256" key="10">
    <source>
        <dbReference type="ARBA" id="ARBA00023163"/>
    </source>
</evidence>
<dbReference type="EMBL" id="MF083692">
    <property type="protein sequence ID" value="ASF83634.1"/>
    <property type="molecule type" value="Genomic_DNA"/>
</dbReference>
<dbReference type="GO" id="GO:0000428">
    <property type="term" value="C:DNA-directed RNA polymerase complex"/>
    <property type="evidence" value="ECO:0007669"/>
    <property type="project" value="UniProtKB-KW"/>
</dbReference>
<evidence type="ECO:0000313" key="23">
    <source>
        <dbReference type="EMBL" id="ASF83634.1"/>
    </source>
</evidence>
<dbReference type="EMBL" id="MF083690">
    <property type="protein sequence ID" value="ASF83501.1"/>
    <property type="molecule type" value="Genomic_DNA"/>
</dbReference>
<comment type="similarity">
    <text evidence="3 14">Belongs to the RNA polymerase beta chain family.</text>
</comment>
<dbReference type="GO" id="GO:0003677">
    <property type="term" value="F:DNA binding"/>
    <property type="evidence" value="ECO:0007669"/>
    <property type="project" value="InterPro"/>
</dbReference>
<evidence type="ECO:0000256" key="5">
    <source>
        <dbReference type="ARBA" id="ARBA00022478"/>
    </source>
</evidence>
<evidence type="ECO:0000313" key="22">
    <source>
        <dbReference type="EMBL" id="ASF83567.1"/>
    </source>
</evidence>
<evidence type="ECO:0000256" key="7">
    <source>
        <dbReference type="ARBA" id="ARBA00022640"/>
    </source>
</evidence>
<dbReference type="InterPro" id="IPR007645">
    <property type="entry name" value="RNA_pol_Rpb2_3"/>
</dbReference>
<evidence type="ECO:0000256" key="9">
    <source>
        <dbReference type="ARBA" id="ARBA00022695"/>
    </source>
</evidence>
<dbReference type="GO" id="GO:0006351">
    <property type="term" value="P:DNA-templated transcription"/>
    <property type="evidence" value="ECO:0007669"/>
    <property type="project" value="InterPro"/>
</dbReference>
<dbReference type="GO" id="GO:0009507">
    <property type="term" value="C:chloroplast"/>
    <property type="evidence" value="ECO:0007669"/>
    <property type="project" value="UniProtKB-SubCell"/>
</dbReference>
<comment type="function">
    <text evidence="1">DNA-dependent RNA polymerase catalyzes the transcription of DNA into RNA using the four ribonucleoside triphosphates as substrates.</text>
</comment>
<evidence type="ECO:0000256" key="11">
    <source>
        <dbReference type="ARBA" id="ARBA00026088"/>
    </source>
</evidence>
<proteinExistence type="inferred from homology"/>
<evidence type="ECO:0000256" key="13">
    <source>
        <dbReference type="ARBA" id="ARBA00048552"/>
    </source>
</evidence>
<evidence type="ECO:0000256" key="15">
    <source>
        <dbReference type="SAM" id="MobiDB-lite"/>
    </source>
</evidence>
<dbReference type="Pfam" id="PF04563">
    <property type="entry name" value="RNA_pol_Rpb2_1"/>
    <property type="match status" value="1"/>
</dbReference>
<feature type="domain" description="RNA polymerase Rpb2" evidence="16">
    <location>
        <begin position="440"/>
        <end position="508"/>
    </location>
</feature>
<evidence type="ECO:0000256" key="1">
    <source>
        <dbReference type="ARBA" id="ARBA00004026"/>
    </source>
</evidence>
<evidence type="ECO:0000256" key="12">
    <source>
        <dbReference type="ARBA" id="ARBA00032782"/>
    </source>
</evidence>
<name>A0A218N995_CHLRE</name>
<dbReference type="GO" id="GO:0032549">
    <property type="term" value="F:ribonucleoside binding"/>
    <property type="evidence" value="ECO:0007669"/>
    <property type="project" value="InterPro"/>
</dbReference>